<dbReference type="RefSeq" id="WP_085769807.1">
    <property type="nucleotide sequence ID" value="NZ_AP027149.1"/>
</dbReference>
<evidence type="ECO:0000313" key="3">
    <source>
        <dbReference type="EMBL" id="ARN79762.1"/>
    </source>
</evidence>
<evidence type="ECO:0008006" key="5">
    <source>
        <dbReference type="Google" id="ProtNLM"/>
    </source>
</evidence>
<protein>
    <recommendedName>
        <fullName evidence="5">PepSY domain-containing protein</fullName>
    </recommendedName>
</protein>
<organism evidence="3 4">
    <name type="scientific">Methylocystis bryophila</name>
    <dbReference type="NCBI Taxonomy" id="655015"/>
    <lineage>
        <taxon>Bacteria</taxon>
        <taxon>Pseudomonadati</taxon>
        <taxon>Pseudomonadota</taxon>
        <taxon>Alphaproteobacteria</taxon>
        <taxon>Hyphomicrobiales</taxon>
        <taxon>Methylocystaceae</taxon>
        <taxon>Methylocystis</taxon>
    </lineage>
</organism>
<feature type="signal peptide" evidence="2">
    <location>
        <begin position="1"/>
        <end position="22"/>
    </location>
</feature>
<name>A0A1W6MQC4_9HYPH</name>
<keyword evidence="4" id="KW-1185">Reference proteome</keyword>
<proteinExistence type="predicted"/>
<dbReference type="AlphaFoldDB" id="A0A1W6MQC4"/>
<evidence type="ECO:0000313" key="4">
    <source>
        <dbReference type="Proteomes" id="UP000193978"/>
    </source>
</evidence>
<dbReference type="Proteomes" id="UP000193978">
    <property type="component" value="Chromosome"/>
</dbReference>
<accession>A0A1W6MQC4</accession>
<dbReference type="InterPro" id="IPR010916">
    <property type="entry name" value="TonB_box_CS"/>
</dbReference>
<feature type="compositionally biased region" description="Polar residues" evidence="1">
    <location>
        <begin position="39"/>
        <end position="58"/>
    </location>
</feature>
<keyword evidence="2" id="KW-0732">Signal</keyword>
<gene>
    <name evidence="3" type="ORF">B1812_00295</name>
</gene>
<dbReference type="KEGG" id="mbry:B1812_00295"/>
<sequence length="115" mass="12362">MIRRPLLTTTLGLALISTAAFAATAPETQSPSGLAPASPDTQSTMRQNAQNLPQELKQKLTSQGFTDVKVVPDSFLVSAKDKQGYPVTMLIGPDSLTVFTMVENQKSADQQQPKE</sequence>
<dbReference type="EMBL" id="CP019948">
    <property type="protein sequence ID" value="ARN79762.1"/>
    <property type="molecule type" value="Genomic_DNA"/>
</dbReference>
<dbReference type="OrthoDB" id="8256346at2"/>
<evidence type="ECO:0000256" key="2">
    <source>
        <dbReference type="SAM" id="SignalP"/>
    </source>
</evidence>
<feature type="region of interest" description="Disordered" evidence="1">
    <location>
        <begin position="25"/>
        <end position="58"/>
    </location>
</feature>
<dbReference type="PROSITE" id="PS00430">
    <property type="entry name" value="TONB_DEPENDENT_REC_1"/>
    <property type="match status" value="1"/>
</dbReference>
<reference evidence="3 4" key="1">
    <citation type="submission" date="2017-02" db="EMBL/GenBank/DDBJ databases">
        <authorList>
            <person name="Peterson S.W."/>
        </authorList>
    </citation>
    <scope>NUCLEOTIDE SEQUENCE [LARGE SCALE GENOMIC DNA]</scope>
    <source>
        <strain evidence="3 4">S285</strain>
    </source>
</reference>
<evidence type="ECO:0000256" key="1">
    <source>
        <dbReference type="SAM" id="MobiDB-lite"/>
    </source>
</evidence>
<feature type="chain" id="PRO_5012754885" description="PepSY domain-containing protein" evidence="2">
    <location>
        <begin position="23"/>
        <end position="115"/>
    </location>
</feature>